<dbReference type="Pfam" id="PF09413">
    <property type="entry name" value="DUF2007"/>
    <property type="match status" value="1"/>
</dbReference>
<evidence type="ECO:0000313" key="3">
    <source>
        <dbReference type="EMBL" id="MDR6966751.1"/>
    </source>
</evidence>
<organism evidence="3 4">
    <name type="scientific">Flavobacterium arsenatis</name>
    <dbReference type="NCBI Taxonomy" id="1484332"/>
    <lineage>
        <taxon>Bacteria</taxon>
        <taxon>Pseudomonadati</taxon>
        <taxon>Bacteroidota</taxon>
        <taxon>Flavobacteriia</taxon>
        <taxon>Flavobacteriales</taxon>
        <taxon>Flavobacteriaceae</taxon>
        <taxon>Flavobacterium</taxon>
    </lineage>
</organism>
<dbReference type="RefSeq" id="WP_310024504.1">
    <property type="nucleotide sequence ID" value="NZ_JAVDVI010000002.1"/>
</dbReference>
<keyword evidence="4" id="KW-1185">Reference proteome</keyword>
<evidence type="ECO:0000259" key="2">
    <source>
        <dbReference type="Pfam" id="PF09413"/>
    </source>
</evidence>
<evidence type="ECO:0000256" key="1">
    <source>
        <dbReference type="SAM" id="Phobius"/>
    </source>
</evidence>
<evidence type="ECO:0000313" key="4">
    <source>
        <dbReference type="Proteomes" id="UP001255185"/>
    </source>
</evidence>
<protein>
    <submittedName>
        <fullName evidence="3">RNA-binding Zn-ribbon protein involved in translation (DUF1610 family)</fullName>
    </submittedName>
</protein>
<gene>
    <name evidence="3" type="ORF">J2X31_000749</name>
</gene>
<name>A0ABU1TL99_9FLAO</name>
<reference evidence="3 4" key="1">
    <citation type="submission" date="2023-07" db="EMBL/GenBank/DDBJ databases">
        <title>Sorghum-associated microbial communities from plants grown in Nebraska, USA.</title>
        <authorList>
            <person name="Schachtman D."/>
        </authorList>
    </citation>
    <scope>NUCLEOTIDE SEQUENCE [LARGE SCALE GENOMIC DNA]</scope>
    <source>
        <strain evidence="3 4">3773</strain>
    </source>
</reference>
<feature type="domain" description="DUF2007" evidence="2">
    <location>
        <begin position="8"/>
        <end position="72"/>
    </location>
</feature>
<dbReference type="InterPro" id="IPR018551">
    <property type="entry name" value="DUF2007"/>
</dbReference>
<keyword evidence="1" id="KW-0812">Transmembrane</keyword>
<dbReference type="Proteomes" id="UP001255185">
    <property type="component" value="Unassembled WGS sequence"/>
</dbReference>
<keyword evidence="1" id="KW-0472">Membrane</keyword>
<proteinExistence type="predicted"/>
<sequence length="135" mass="15858">MEEIIFKKIGEYQYSSEAFIYKAKLESEEIEVFVRDNHTIDSDPFLSNAIGGVKLFVREYDYEKAMVILSEISKFSVDDKGELIKCPKCGAEKIQLLTTIKDFKSFISFLFSFLIIALPFYNRYKYKCEKCNFEF</sequence>
<keyword evidence="1" id="KW-1133">Transmembrane helix</keyword>
<dbReference type="EMBL" id="JAVDVI010000002">
    <property type="protein sequence ID" value="MDR6966751.1"/>
    <property type="molecule type" value="Genomic_DNA"/>
</dbReference>
<accession>A0ABU1TL99</accession>
<feature type="transmembrane region" description="Helical" evidence="1">
    <location>
        <begin position="103"/>
        <end position="121"/>
    </location>
</feature>
<dbReference type="InterPro" id="IPR011322">
    <property type="entry name" value="N-reg_PII-like_a/b"/>
</dbReference>
<dbReference type="SUPFAM" id="SSF54913">
    <property type="entry name" value="GlnB-like"/>
    <property type="match status" value="1"/>
</dbReference>
<comment type="caution">
    <text evidence="3">The sequence shown here is derived from an EMBL/GenBank/DDBJ whole genome shotgun (WGS) entry which is preliminary data.</text>
</comment>